<feature type="transmembrane region" description="Helical" evidence="2">
    <location>
        <begin position="20"/>
        <end position="42"/>
    </location>
</feature>
<reference evidence="3" key="1">
    <citation type="submission" date="2021-07" db="EMBL/GenBank/DDBJ databases">
        <authorList>
            <person name="Branca A.L. A."/>
        </authorList>
    </citation>
    <scope>NUCLEOTIDE SEQUENCE</scope>
</reference>
<gene>
    <name evidence="3" type="ORF">PEGY_LOCUS7225</name>
</gene>
<feature type="transmembrane region" description="Helical" evidence="2">
    <location>
        <begin position="204"/>
        <end position="226"/>
    </location>
</feature>
<dbReference type="OrthoDB" id="3357002at2759"/>
<feature type="transmembrane region" description="Helical" evidence="2">
    <location>
        <begin position="127"/>
        <end position="152"/>
    </location>
</feature>
<evidence type="ECO:0000256" key="2">
    <source>
        <dbReference type="SAM" id="Phobius"/>
    </source>
</evidence>
<dbReference type="InterPro" id="IPR021460">
    <property type="entry name" value="DUF3112"/>
</dbReference>
<dbReference type="PANTHER" id="PTHR35184">
    <property type="entry name" value="YALI0C10208P"/>
    <property type="match status" value="1"/>
</dbReference>
<feature type="transmembrane region" description="Helical" evidence="2">
    <location>
        <begin position="54"/>
        <end position="77"/>
    </location>
</feature>
<keyword evidence="2" id="KW-0472">Membrane</keyword>
<protein>
    <submittedName>
        <fullName evidence="3">Uncharacterized protein</fullName>
    </submittedName>
</protein>
<dbReference type="Pfam" id="PF11309">
    <property type="entry name" value="DUF3112"/>
    <property type="match status" value="1"/>
</dbReference>
<dbReference type="Proteomes" id="UP001154252">
    <property type="component" value="Unassembled WGS sequence"/>
</dbReference>
<feature type="transmembrane region" description="Helical" evidence="2">
    <location>
        <begin position="172"/>
        <end position="192"/>
    </location>
</feature>
<evidence type="ECO:0000256" key="1">
    <source>
        <dbReference type="SAM" id="MobiDB-lite"/>
    </source>
</evidence>
<dbReference type="PANTHER" id="PTHR35184:SF1">
    <property type="entry name" value="INTEGRAL MEMBRANE PROTEIN"/>
    <property type="match status" value="1"/>
</dbReference>
<proteinExistence type="predicted"/>
<feature type="transmembrane region" description="Helical" evidence="2">
    <location>
        <begin position="246"/>
        <end position="265"/>
    </location>
</feature>
<keyword evidence="2" id="KW-0812">Transmembrane</keyword>
<dbReference type="EMBL" id="CAJVRC010000882">
    <property type="protein sequence ID" value="CAG8903353.1"/>
    <property type="molecule type" value="Genomic_DNA"/>
</dbReference>
<name>A0A9W4KKD5_9EURO</name>
<feature type="region of interest" description="Disordered" evidence="1">
    <location>
        <begin position="287"/>
        <end position="327"/>
    </location>
</feature>
<comment type="caution">
    <text evidence="3">The sequence shown here is derived from an EMBL/GenBank/DDBJ whole genome shotgun (WGS) entry which is preliminary data.</text>
</comment>
<evidence type="ECO:0000313" key="3">
    <source>
        <dbReference type="EMBL" id="CAG8903353.1"/>
    </source>
</evidence>
<evidence type="ECO:0000313" key="4">
    <source>
        <dbReference type="Proteomes" id="UP001154252"/>
    </source>
</evidence>
<feature type="transmembrane region" description="Helical" evidence="2">
    <location>
        <begin position="83"/>
        <end position="107"/>
    </location>
</feature>
<dbReference type="AlphaFoldDB" id="A0A9W4KKD5"/>
<organism evidence="3 4">
    <name type="scientific">Penicillium egyptiacum</name>
    <dbReference type="NCBI Taxonomy" id="1303716"/>
    <lineage>
        <taxon>Eukaryota</taxon>
        <taxon>Fungi</taxon>
        <taxon>Dikarya</taxon>
        <taxon>Ascomycota</taxon>
        <taxon>Pezizomycotina</taxon>
        <taxon>Eurotiomycetes</taxon>
        <taxon>Eurotiomycetidae</taxon>
        <taxon>Eurotiales</taxon>
        <taxon>Aspergillaceae</taxon>
        <taxon>Penicillium</taxon>
    </lineage>
</organism>
<accession>A0A9W4KKD5</accession>
<keyword evidence="2" id="KW-1133">Transmembrane helix</keyword>
<sequence length="327" mass="36387">MGGPYMPRTAAIGGRPTVPLDVPICAVFLALFITGAACHMTLFRRNRARGHKFIPSAATFGFCMSRIIANIMRIAWACHPTNVRIAIAANIFVAAGVLLLFILNLLYAQRMFRAVYPVLGWSRPVSWAFKAMYALVVVTIIMVITCVIQSSYTLNSNTLRIDRDIQLYGQTYFSIISFLPLPLVLLVLLSPNRKRIQEVGSGSWVVKVFIVGLASCLLCLGASFRAGTSWMSPRPVTDPAWYHSKACFYIFNFTIDFLVVAIFFVGRVDQRFWVPNGSSKVRHYRRDEGGEKSMQAAQNGSSLPVHDDQDIESGGSSMPDRLTEETK</sequence>
<keyword evidence="4" id="KW-1185">Reference proteome</keyword>